<proteinExistence type="predicted"/>
<dbReference type="EMBL" id="MU858314">
    <property type="protein sequence ID" value="KAK4207183.1"/>
    <property type="molecule type" value="Genomic_DNA"/>
</dbReference>
<evidence type="ECO:0000256" key="2">
    <source>
        <dbReference type="SAM" id="SignalP"/>
    </source>
</evidence>
<evidence type="ECO:0000256" key="1">
    <source>
        <dbReference type="SAM" id="MobiDB-lite"/>
    </source>
</evidence>
<dbReference type="Proteomes" id="UP001301769">
    <property type="component" value="Unassembled WGS sequence"/>
</dbReference>
<feature type="compositionally biased region" description="Basic and acidic residues" evidence="1">
    <location>
        <begin position="323"/>
        <end position="334"/>
    </location>
</feature>
<name>A0AAN6XUM1_9PEZI</name>
<feature type="chain" id="PRO_5042816641" evidence="2">
    <location>
        <begin position="26"/>
        <end position="334"/>
    </location>
</feature>
<dbReference type="AlphaFoldDB" id="A0AAN6XUM1"/>
<reference evidence="3" key="2">
    <citation type="submission" date="2023-05" db="EMBL/GenBank/DDBJ databases">
        <authorList>
            <consortium name="Lawrence Berkeley National Laboratory"/>
            <person name="Steindorff A."/>
            <person name="Hensen N."/>
            <person name="Bonometti L."/>
            <person name="Westerberg I."/>
            <person name="Brannstrom I.O."/>
            <person name="Guillou S."/>
            <person name="Cros-Aarteil S."/>
            <person name="Calhoun S."/>
            <person name="Haridas S."/>
            <person name="Kuo A."/>
            <person name="Mondo S."/>
            <person name="Pangilinan J."/>
            <person name="Riley R."/>
            <person name="Labutti K."/>
            <person name="Andreopoulos B."/>
            <person name="Lipzen A."/>
            <person name="Chen C."/>
            <person name="Yanf M."/>
            <person name="Daum C."/>
            <person name="Ng V."/>
            <person name="Clum A."/>
            <person name="Ohm R."/>
            <person name="Martin F."/>
            <person name="Silar P."/>
            <person name="Natvig D."/>
            <person name="Lalanne C."/>
            <person name="Gautier V."/>
            <person name="Ament-Velasquez S.L."/>
            <person name="Kruys A."/>
            <person name="Hutchinson M.I."/>
            <person name="Powell A.J."/>
            <person name="Barry K."/>
            <person name="Miller A.N."/>
            <person name="Grigoriev I.V."/>
            <person name="Debuchy R."/>
            <person name="Gladieux P."/>
            <person name="Thoren M.H."/>
            <person name="Johannesson H."/>
        </authorList>
    </citation>
    <scope>NUCLEOTIDE SEQUENCE</scope>
    <source>
        <strain evidence="3">PSN293</strain>
    </source>
</reference>
<accession>A0AAN6XUM1</accession>
<evidence type="ECO:0000313" key="4">
    <source>
        <dbReference type="Proteomes" id="UP001301769"/>
    </source>
</evidence>
<comment type="caution">
    <text evidence="3">The sequence shown here is derived from an EMBL/GenBank/DDBJ whole genome shotgun (WGS) entry which is preliminary data.</text>
</comment>
<protein>
    <submittedName>
        <fullName evidence="3">Uncharacterized protein</fullName>
    </submittedName>
</protein>
<evidence type="ECO:0000313" key="3">
    <source>
        <dbReference type="EMBL" id="KAK4207183.1"/>
    </source>
</evidence>
<organism evidence="3 4">
    <name type="scientific">Rhypophila decipiens</name>
    <dbReference type="NCBI Taxonomy" id="261697"/>
    <lineage>
        <taxon>Eukaryota</taxon>
        <taxon>Fungi</taxon>
        <taxon>Dikarya</taxon>
        <taxon>Ascomycota</taxon>
        <taxon>Pezizomycotina</taxon>
        <taxon>Sordariomycetes</taxon>
        <taxon>Sordariomycetidae</taxon>
        <taxon>Sordariales</taxon>
        <taxon>Naviculisporaceae</taxon>
        <taxon>Rhypophila</taxon>
    </lineage>
</organism>
<sequence>MPGFSRISLTVALMLAAFQVTITRAAMIRNFYNRRTCTGPSYACLNVLPRECCGRQHEEIVSTEFINLPDDSFANIHRSDNPANPTVCHGDTLDSANGPNVCMWRPTYSYNRGNGKGKGNTVREYHGGNYELHANVILDPGTPPPPLPALPGIAGLAAVGSGPARRRDSMTDRREHHALMTRGKQFQWNDTQFWEGWKILDDGVTRGFDLKDYMCPAPNQEFKPPCKPRKPDLITFADGHQFKITDAPDSDVDKLFALWKKQTQFADIPKELKKYEDDPDKVTFRLQDWKRTEVEKPLQEMSDDEKEEEAKKDWVIRGPEFQTVKEGKEGKKKD</sequence>
<feature type="signal peptide" evidence="2">
    <location>
        <begin position="1"/>
        <end position="25"/>
    </location>
</feature>
<feature type="region of interest" description="Disordered" evidence="1">
    <location>
        <begin position="294"/>
        <end position="334"/>
    </location>
</feature>
<keyword evidence="4" id="KW-1185">Reference proteome</keyword>
<gene>
    <name evidence="3" type="ORF">QBC37DRAFT_392965</name>
</gene>
<reference evidence="3" key="1">
    <citation type="journal article" date="2023" name="Mol. Phylogenet. Evol.">
        <title>Genome-scale phylogeny and comparative genomics of the fungal order Sordariales.</title>
        <authorList>
            <person name="Hensen N."/>
            <person name="Bonometti L."/>
            <person name="Westerberg I."/>
            <person name="Brannstrom I.O."/>
            <person name="Guillou S."/>
            <person name="Cros-Aarteil S."/>
            <person name="Calhoun S."/>
            <person name="Haridas S."/>
            <person name="Kuo A."/>
            <person name="Mondo S."/>
            <person name="Pangilinan J."/>
            <person name="Riley R."/>
            <person name="LaButti K."/>
            <person name="Andreopoulos B."/>
            <person name="Lipzen A."/>
            <person name="Chen C."/>
            <person name="Yan M."/>
            <person name="Daum C."/>
            <person name="Ng V."/>
            <person name="Clum A."/>
            <person name="Steindorff A."/>
            <person name="Ohm R.A."/>
            <person name="Martin F."/>
            <person name="Silar P."/>
            <person name="Natvig D.O."/>
            <person name="Lalanne C."/>
            <person name="Gautier V."/>
            <person name="Ament-Velasquez S.L."/>
            <person name="Kruys A."/>
            <person name="Hutchinson M.I."/>
            <person name="Powell A.J."/>
            <person name="Barry K."/>
            <person name="Miller A.N."/>
            <person name="Grigoriev I.V."/>
            <person name="Debuchy R."/>
            <person name="Gladieux P."/>
            <person name="Hiltunen Thoren M."/>
            <person name="Johannesson H."/>
        </authorList>
    </citation>
    <scope>NUCLEOTIDE SEQUENCE</scope>
    <source>
        <strain evidence="3">PSN293</strain>
    </source>
</reference>
<keyword evidence="2" id="KW-0732">Signal</keyword>